<evidence type="ECO:0000259" key="8">
    <source>
        <dbReference type="PROSITE" id="PS51449"/>
    </source>
</evidence>
<dbReference type="Pfam" id="PF00919">
    <property type="entry name" value="UPF0004"/>
    <property type="match status" value="1"/>
</dbReference>
<dbReference type="RefSeq" id="WP_200197927.1">
    <property type="nucleotide sequence ID" value="NZ_JAENHM010000073.1"/>
</dbReference>
<dbReference type="InterPro" id="IPR006467">
    <property type="entry name" value="MiaB-like_bact"/>
</dbReference>
<organism evidence="10 11">
    <name type="scientific">Azospirillum endophyticum</name>
    <dbReference type="NCBI Taxonomy" id="2800326"/>
    <lineage>
        <taxon>Bacteria</taxon>
        <taxon>Pseudomonadati</taxon>
        <taxon>Pseudomonadota</taxon>
        <taxon>Alphaproteobacteria</taxon>
        <taxon>Rhodospirillales</taxon>
        <taxon>Azospirillaceae</taxon>
        <taxon>Azospirillum</taxon>
    </lineage>
</organism>
<dbReference type="NCBIfam" id="TIGR00089">
    <property type="entry name" value="MiaB/RimO family radical SAM methylthiotransferase"/>
    <property type="match status" value="1"/>
</dbReference>
<evidence type="ECO:0000259" key="9">
    <source>
        <dbReference type="PROSITE" id="PS51918"/>
    </source>
</evidence>
<dbReference type="PANTHER" id="PTHR11918">
    <property type="entry name" value="RADICAL SAM PROTEINS"/>
    <property type="match status" value="1"/>
</dbReference>
<protein>
    <submittedName>
        <fullName evidence="10">tRNA (N(6)-L-threonylcarbamoyladenosine(37)-C(2))-methylthiotransferase MtaB</fullName>
    </submittedName>
</protein>
<evidence type="ECO:0000313" key="11">
    <source>
        <dbReference type="Proteomes" id="UP000652760"/>
    </source>
</evidence>
<proteinExistence type="predicted"/>
<dbReference type="PANTHER" id="PTHR11918:SF45">
    <property type="entry name" value="THREONYLCARBAMOYLADENOSINE TRNA METHYLTHIOTRANSFERASE"/>
    <property type="match status" value="1"/>
</dbReference>
<dbReference type="InterPro" id="IPR023404">
    <property type="entry name" value="rSAM_horseshoe"/>
</dbReference>
<feature type="domain" description="Radical SAM core" evidence="9">
    <location>
        <begin position="136"/>
        <end position="366"/>
    </location>
</feature>
<comment type="cofactor">
    <cofactor evidence="1">
        <name>[4Fe-4S] cluster</name>
        <dbReference type="ChEBI" id="CHEBI:49883"/>
    </cofactor>
</comment>
<dbReference type="SMART" id="SM00729">
    <property type="entry name" value="Elp3"/>
    <property type="match status" value="1"/>
</dbReference>
<dbReference type="Proteomes" id="UP000652760">
    <property type="component" value="Unassembled WGS sequence"/>
</dbReference>
<dbReference type="Pfam" id="PF04055">
    <property type="entry name" value="Radical_SAM"/>
    <property type="match status" value="1"/>
</dbReference>
<keyword evidence="6" id="KW-0408">Iron</keyword>
<dbReference type="PROSITE" id="PS01278">
    <property type="entry name" value="MTTASE_RADICAL"/>
    <property type="match status" value="1"/>
</dbReference>
<keyword evidence="4" id="KW-0949">S-adenosyl-L-methionine</keyword>
<dbReference type="Gene3D" id="3.80.30.20">
    <property type="entry name" value="tm_1862 like domain"/>
    <property type="match status" value="1"/>
</dbReference>
<dbReference type="SFLD" id="SFLDS00029">
    <property type="entry name" value="Radical_SAM"/>
    <property type="match status" value="1"/>
</dbReference>
<evidence type="ECO:0000256" key="7">
    <source>
        <dbReference type="ARBA" id="ARBA00023014"/>
    </source>
</evidence>
<evidence type="ECO:0000256" key="4">
    <source>
        <dbReference type="ARBA" id="ARBA00022691"/>
    </source>
</evidence>
<dbReference type="InterPro" id="IPR006638">
    <property type="entry name" value="Elp3/MiaA/NifB-like_rSAM"/>
</dbReference>
<dbReference type="EMBL" id="JAENHM010000073">
    <property type="protein sequence ID" value="MBK1841243.1"/>
    <property type="molecule type" value="Genomic_DNA"/>
</dbReference>
<evidence type="ECO:0000256" key="5">
    <source>
        <dbReference type="ARBA" id="ARBA00022723"/>
    </source>
</evidence>
<keyword evidence="7" id="KW-0411">Iron-sulfur</keyword>
<dbReference type="SUPFAM" id="SSF102114">
    <property type="entry name" value="Radical SAM enzymes"/>
    <property type="match status" value="1"/>
</dbReference>
<accession>A0ABS1FCT6</accession>
<dbReference type="SFLD" id="SFLDG01061">
    <property type="entry name" value="methylthiotransferase"/>
    <property type="match status" value="1"/>
</dbReference>
<reference evidence="11" key="1">
    <citation type="submission" date="2021-01" db="EMBL/GenBank/DDBJ databases">
        <title>Genome public.</title>
        <authorList>
            <person name="Liu C."/>
            <person name="Sun Q."/>
        </authorList>
    </citation>
    <scope>NUCLEOTIDE SEQUENCE [LARGE SCALE GENOMIC DNA]</scope>
    <source>
        <strain evidence="11">YIM B02556</strain>
    </source>
</reference>
<dbReference type="InterPro" id="IPR058240">
    <property type="entry name" value="rSAM_sf"/>
</dbReference>
<dbReference type="CDD" id="cd01335">
    <property type="entry name" value="Radical_SAM"/>
    <property type="match status" value="1"/>
</dbReference>
<keyword evidence="5" id="KW-0479">Metal-binding</keyword>
<dbReference type="InterPro" id="IPR013848">
    <property type="entry name" value="Methylthiotransferase_N"/>
</dbReference>
<dbReference type="InterPro" id="IPR020612">
    <property type="entry name" value="Methylthiotransferase_CS"/>
</dbReference>
<evidence type="ECO:0000256" key="3">
    <source>
        <dbReference type="ARBA" id="ARBA00022679"/>
    </source>
</evidence>
<dbReference type="PROSITE" id="PS51449">
    <property type="entry name" value="MTTASE_N"/>
    <property type="match status" value="1"/>
</dbReference>
<name>A0ABS1FCT6_9PROT</name>
<gene>
    <name evidence="10" type="primary">mtaB</name>
    <name evidence="10" type="ORF">JHL17_27950</name>
</gene>
<keyword evidence="11" id="KW-1185">Reference proteome</keyword>
<comment type="caution">
    <text evidence="10">The sequence shown here is derived from an EMBL/GenBank/DDBJ whole genome shotgun (WGS) entry which is preliminary data.</text>
</comment>
<keyword evidence="2" id="KW-0004">4Fe-4S</keyword>
<dbReference type="InterPro" id="IPR038135">
    <property type="entry name" value="Methylthiotransferase_N_sf"/>
</dbReference>
<evidence type="ECO:0000256" key="1">
    <source>
        <dbReference type="ARBA" id="ARBA00001966"/>
    </source>
</evidence>
<dbReference type="InterPro" id="IPR005839">
    <property type="entry name" value="Methylthiotransferase"/>
</dbReference>
<dbReference type="InterPro" id="IPR007197">
    <property type="entry name" value="rSAM"/>
</dbReference>
<evidence type="ECO:0000256" key="2">
    <source>
        <dbReference type="ARBA" id="ARBA00022485"/>
    </source>
</evidence>
<keyword evidence="3" id="KW-0808">Transferase</keyword>
<evidence type="ECO:0000313" key="10">
    <source>
        <dbReference type="EMBL" id="MBK1841243.1"/>
    </source>
</evidence>
<feature type="domain" description="MTTase N-terminal" evidence="8">
    <location>
        <begin position="11"/>
        <end position="114"/>
    </location>
</feature>
<dbReference type="NCBIfam" id="TIGR01579">
    <property type="entry name" value="MiaB-like-C"/>
    <property type="match status" value="1"/>
</dbReference>
<dbReference type="PROSITE" id="PS51918">
    <property type="entry name" value="RADICAL_SAM"/>
    <property type="match status" value="1"/>
</dbReference>
<dbReference type="Gene3D" id="3.40.50.12160">
    <property type="entry name" value="Methylthiotransferase, N-terminal domain"/>
    <property type="match status" value="1"/>
</dbReference>
<dbReference type="SFLD" id="SFLDG01082">
    <property type="entry name" value="B12-binding_domain_containing"/>
    <property type="match status" value="1"/>
</dbReference>
<sequence length="423" mass="46483">MSDMADDTTKTGPEIVTFGCRLNTYESEVMRNHARSAGLDDVVIVNTCAVTSEAERQARQTIRKLRRERPDARIVVTGCAAQIDPQRFAAMPEVDQVLGNQEKLQPESWGLPPAEKVLVNDIMSVKETAGHLIGGFEDRARAFVQVQQGCDHRCTFCIIPYGRGPSRSVPIGGIVEQVHALVKAGYNEVVLSGVDITSYGPDLPGAPSLGQMVRRLLALVPELPRLRLSSIDCIEMDDDLWRLIETEPRLMPHLHLSLQAGDDMVLKRMKRRHGRADSIAFCERVRSLRPDVVFGADFIAGFPTETEEMFQNTLRLVEECGLTWLHVFPYSPRPGTPAARMPQVDGAVRKERAARLRAVGEAAEARTLASLVGRSAMVLVEKEDLGRTEHFAAVRLGRPFPPGSLVPAAITGIKDGVLTGTPL</sequence>
<evidence type="ECO:0000256" key="6">
    <source>
        <dbReference type="ARBA" id="ARBA00023004"/>
    </source>
</evidence>